<gene>
    <name evidence="1" type="ORF">OXX778_LOCUS9647</name>
</gene>
<proteinExistence type="predicted"/>
<evidence type="ECO:0000313" key="1">
    <source>
        <dbReference type="EMBL" id="CAF0865268.1"/>
    </source>
</evidence>
<dbReference type="OrthoDB" id="9970481at2759"/>
<evidence type="ECO:0000313" key="2">
    <source>
        <dbReference type="Proteomes" id="UP000663879"/>
    </source>
</evidence>
<keyword evidence="2" id="KW-1185">Reference proteome</keyword>
<name>A0A813XHC4_9BILA</name>
<sequence>MDLNIEINFEKMKILSITKGNYGLKICFKTHVDCYLNPGYGAKSFCDIISKDNLIGLWDTYDLWDFFNTDSITQVLVVLKNCASNIFDTFTTNWINLFNIYINQTMYLIDNLSLFQILQVLQIPSLDHIFDNLIG</sequence>
<dbReference type="AlphaFoldDB" id="A0A813XHC4"/>
<organism evidence="1 2">
    <name type="scientific">Brachionus calyciflorus</name>
    <dbReference type="NCBI Taxonomy" id="104777"/>
    <lineage>
        <taxon>Eukaryota</taxon>
        <taxon>Metazoa</taxon>
        <taxon>Spiralia</taxon>
        <taxon>Gnathifera</taxon>
        <taxon>Rotifera</taxon>
        <taxon>Eurotatoria</taxon>
        <taxon>Monogononta</taxon>
        <taxon>Pseudotrocha</taxon>
        <taxon>Ploima</taxon>
        <taxon>Brachionidae</taxon>
        <taxon>Brachionus</taxon>
    </lineage>
</organism>
<dbReference type="Proteomes" id="UP000663879">
    <property type="component" value="Unassembled WGS sequence"/>
</dbReference>
<comment type="caution">
    <text evidence="1">The sequence shown here is derived from an EMBL/GenBank/DDBJ whole genome shotgun (WGS) entry which is preliminary data.</text>
</comment>
<dbReference type="EMBL" id="CAJNOC010001443">
    <property type="protein sequence ID" value="CAF0865268.1"/>
    <property type="molecule type" value="Genomic_DNA"/>
</dbReference>
<reference evidence="1" key="1">
    <citation type="submission" date="2021-02" db="EMBL/GenBank/DDBJ databases">
        <authorList>
            <person name="Nowell W R."/>
        </authorList>
    </citation>
    <scope>NUCLEOTIDE SEQUENCE</scope>
    <source>
        <strain evidence="1">Ploen Becks lab</strain>
    </source>
</reference>
<protein>
    <submittedName>
        <fullName evidence="1">Uncharacterized protein</fullName>
    </submittedName>
</protein>
<accession>A0A813XHC4</accession>